<name>A0A016TCQ0_9BILA</name>
<gene>
    <name evidence="8" type="primary">Acey_s0113.g381</name>
    <name evidence="8" type="ORF">Y032_0113g381</name>
</gene>
<feature type="region of interest" description="Disordered" evidence="5">
    <location>
        <begin position="335"/>
        <end position="478"/>
    </location>
</feature>
<evidence type="ECO:0000256" key="4">
    <source>
        <dbReference type="ARBA" id="ARBA00023136"/>
    </source>
</evidence>
<feature type="compositionally biased region" description="Polar residues" evidence="5">
    <location>
        <begin position="365"/>
        <end position="386"/>
    </location>
</feature>
<dbReference type="InterPro" id="IPR017452">
    <property type="entry name" value="GPCR_Rhodpsn_7TM"/>
</dbReference>
<evidence type="ECO:0000256" key="3">
    <source>
        <dbReference type="ARBA" id="ARBA00022989"/>
    </source>
</evidence>
<dbReference type="PANTHER" id="PTHR40288">
    <property type="entry name" value="PROTEIN CBG16535-RELATED"/>
    <property type="match status" value="1"/>
</dbReference>
<dbReference type="PROSITE" id="PS50262">
    <property type="entry name" value="G_PROTEIN_RECEP_F1_2"/>
    <property type="match status" value="1"/>
</dbReference>
<sequence length="565" mass="62700">MDPNGSWSPPVVPNDTSWPSSSTRPPIKHAGLLLILIPMVTILGNLLVIISVLRYRALQTAINFLILGLAVADLLVALFVMPYAVYVHQSAYGIGLLILLIAALPRILPQLMEPHAVPVVPISVYITGTMLNFFLLYVYWHWYWHVASLWGSAVRVRFGQIVRNANNRSRRDRPMLPKEPMEFPQPLTVEGLVNSSTIPYPSDEIEAPPIRRMPSSHDSNVSLIFREVEEAQMNGEVLTGKGAVETAEPPREKATFFLEVPTASKMVRARYPHEPPVIKAMMRRGKEEVAAKQLDVAAKRAMYRRRATSKEATIDLDCQETPVKSRKSIPNLEVVDVTEENTSPSRRASTTPRKSLIPKEVKVIQDSQQTTKKSRKSVGNLQTLTVPNKEKSPSPTRRTSVAPSKEKSPTRRASVVPPKEKSPTRRASVAPSKDKSPTRRTSVAPPKSQTKPPNGSIPSKAKEDTKRRQSTVTINPAPLVIKPSTVVVSDASTPSTPPPPIVATRLTPDAIENRMLRAQEGLRSQRSPKKVIEERKPRRLLPKTPDEHPAGEISRPKFYLPTSGI</sequence>
<proteinExistence type="predicted"/>
<feature type="compositionally biased region" description="Polar residues" evidence="5">
    <location>
        <begin position="340"/>
        <end position="353"/>
    </location>
</feature>
<feature type="transmembrane region" description="Helical" evidence="6">
    <location>
        <begin position="91"/>
        <end position="108"/>
    </location>
</feature>
<comment type="caution">
    <text evidence="8">The sequence shown here is derived from an EMBL/GenBank/DDBJ whole genome shotgun (WGS) entry which is preliminary data.</text>
</comment>
<feature type="transmembrane region" description="Helical" evidence="6">
    <location>
        <begin position="120"/>
        <end position="140"/>
    </location>
</feature>
<evidence type="ECO:0000313" key="8">
    <source>
        <dbReference type="EMBL" id="EYC00744.1"/>
    </source>
</evidence>
<keyword evidence="4 6" id="KW-0472">Membrane</keyword>
<dbReference type="Gene3D" id="1.20.1070.10">
    <property type="entry name" value="Rhodopsin 7-helix transmembrane proteins"/>
    <property type="match status" value="1"/>
</dbReference>
<reference evidence="9" key="1">
    <citation type="journal article" date="2015" name="Nat. Genet.">
        <title>The genome and transcriptome of the zoonotic hookworm Ancylostoma ceylanicum identify infection-specific gene families.</title>
        <authorList>
            <person name="Schwarz E.M."/>
            <person name="Hu Y."/>
            <person name="Antoshechkin I."/>
            <person name="Miller M.M."/>
            <person name="Sternberg P.W."/>
            <person name="Aroian R.V."/>
        </authorList>
    </citation>
    <scope>NUCLEOTIDE SEQUENCE</scope>
    <source>
        <strain evidence="9">HY135</strain>
    </source>
</reference>
<feature type="compositionally biased region" description="Polar residues" evidence="5">
    <location>
        <begin position="14"/>
        <end position="23"/>
    </location>
</feature>
<dbReference type="OrthoDB" id="6358729at2759"/>
<feature type="transmembrane region" description="Helical" evidence="6">
    <location>
        <begin position="64"/>
        <end position="85"/>
    </location>
</feature>
<dbReference type="EMBL" id="JARK01001449">
    <property type="protein sequence ID" value="EYC00744.1"/>
    <property type="molecule type" value="Genomic_DNA"/>
</dbReference>
<dbReference type="Pfam" id="PF00001">
    <property type="entry name" value="7tm_1"/>
    <property type="match status" value="1"/>
</dbReference>
<evidence type="ECO:0000259" key="7">
    <source>
        <dbReference type="PROSITE" id="PS50262"/>
    </source>
</evidence>
<keyword evidence="3 6" id="KW-1133">Transmembrane helix</keyword>
<feature type="transmembrane region" description="Helical" evidence="6">
    <location>
        <begin position="30"/>
        <end position="52"/>
    </location>
</feature>
<dbReference type="GO" id="GO:0004930">
    <property type="term" value="F:G protein-coupled receptor activity"/>
    <property type="evidence" value="ECO:0007669"/>
    <property type="project" value="InterPro"/>
</dbReference>
<keyword evidence="2 6" id="KW-0812">Transmembrane</keyword>
<feature type="compositionally biased region" description="Polar residues" evidence="5">
    <location>
        <begin position="393"/>
        <end position="402"/>
    </location>
</feature>
<dbReference type="PANTHER" id="PTHR40288:SF2">
    <property type="entry name" value="G PROTEIN-COUPLED RECEPTOR-RELATED"/>
    <property type="match status" value="1"/>
</dbReference>
<dbReference type="AlphaFoldDB" id="A0A016TCQ0"/>
<dbReference type="PRINTS" id="PR00237">
    <property type="entry name" value="GPCRRHODOPSN"/>
</dbReference>
<dbReference type="STRING" id="53326.A0A016TCQ0"/>
<feature type="region of interest" description="Disordered" evidence="5">
    <location>
        <begin position="1"/>
        <end position="23"/>
    </location>
</feature>
<accession>A0A016TCQ0</accession>
<comment type="subcellular location">
    <subcellularLocation>
        <location evidence="1">Membrane</location>
    </subcellularLocation>
</comment>
<evidence type="ECO:0000256" key="6">
    <source>
        <dbReference type="SAM" id="Phobius"/>
    </source>
</evidence>
<keyword evidence="9" id="KW-1185">Reference proteome</keyword>
<dbReference type="Proteomes" id="UP000024635">
    <property type="component" value="Unassembled WGS sequence"/>
</dbReference>
<evidence type="ECO:0000256" key="5">
    <source>
        <dbReference type="SAM" id="MobiDB-lite"/>
    </source>
</evidence>
<evidence type="ECO:0000313" key="9">
    <source>
        <dbReference type="Proteomes" id="UP000024635"/>
    </source>
</evidence>
<feature type="region of interest" description="Disordered" evidence="5">
    <location>
        <begin position="520"/>
        <end position="565"/>
    </location>
</feature>
<protein>
    <recommendedName>
        <fullName evidence="7">G-protein coupled receptors family 1 profile domain-containing protein</fullName>
    </recommendedName>
</protein>
<evidence type="ECO:0000256" key="1">
    <source>
        <dbReference type="ARBA" id="ARBA00004370"/>
    </source>
</evidence>
<feature type="compositionally biased region" description="Polar residues" evidence="5">
    <location>
        <begin position="447"/>
        <end position="457"/>
    </location>
</feature>
<evidence type="ECO:0000256" key="2">
    <source>
        <dbReference type="ARBA" id="ARBA00022692"/>
    </source>
</evidence>
<organism evidence="8 9">
    <name type="scientific">Ancylostoma ceylanicum</name>
    <dbReference type="NCBI Taxonomy" id="53326"/>
    <lineage>
        <taxon>Eukaryota</taxon>
        <taxon>Metazoa</taxon>
        <taxon>Ecdysozoa</taxon>
        <taxon>Nematoda</taxon>
        <taxon>Chromadorea</taxon>
        <taxon>Rhabditida</taxon>
        <taxon>Rhabditina</taxon>
        <taxon>Rhabditomorpha</taxon>
        <taxon>Strongyloidea</taxon>
        <taxon>Ancylostomatidae</taxon>
        <taxon>Ancylostomatinae</taxon>
        <taxon>Ancylostoma</taxon>
    </lineage>
</organism>
<dbReference type="GO" id="GO:0016020">
    <property type="term" value="C:membrane"/>
    <property type="evidence" value="ECO:0007669"/>
    <property type="project" value="UniProtKB-SubCell"/>
</dbReference>
<dbReference type="InterPro" id="IPR000276">
    <property type="entry name" value="GPCR_Rhodpsn"/>
</dbReference>
<dbReference type="SUPFAM" id="SSF81321">
    <property type="entry name" value="Family A G protein-coupled receptor-like"/>
    <property type="match status" value="1"/>
</dbReference>
<feature type="domain" description="G-protein coupled receptors family 1 profile" evidence="7">
    <location>
        <begin position="44"/>
        <end position="86"/>
    </location>
</feature>